<comment type="caution">
    <text evidence="1">The sequence shown here is derived from an EMBL/GenBank/DDBJ whole genome shotgun (WGS) entry which is preliminary data.</text>
</comment>
<proteinExistence type="predicted"/>
<evidence type="ECO:0000313" key="2">
    <source>
        <dbReference type="Proteomes" id="UP000053586"/>
    </source>
</evidence>
<keyword evidence="2" id="KW-1185">Reference proteome</keyword>
<dbReference type="STRING" id="56804.BAE46_03885"/>
<name>H5T7J2_9ALTE</name>
<dbReference type="AlphaFoldDB" id="H5T7J2"/>
<reference evidence="1 2" key="1">
    <citation type="journal article" date="2012" name="J. Bacteriol.">
        <title>Genome sequence of proteorhodopsin-containing sea ice bacterium Glaciecola punicea ACAM 611T.</title>
        <authorList>
            <person name="Qin Q.-L."/>
            <person name="Xie B.-B."/>
            <person name="Shu Y.-L."/>
            <person name="Rong J.-C."/>
            <person name="Zhao D.-L."/>
            <person name="Zhang X.-Y."/>
            <person name="Chen X.-L."/>
            <person name="Zhou B.-C."/>
            <person name="Zhanga Y.-Z."/>
        </authorList>
    </citation>
    <scope>NUCLEOTIDE SEQUENCE [LARGE SCALE GENOMIC DNA]</scope>
    <source>
        <strain evidence="1 2">ACAM 611</strain>
    </source>
</reference>
<evidence type="ECO:0000313" key="1">
    <source>
        <dbReference type="EMBL" id="GAB54269.1"/>
    </source>
</evidence>
<dbReference type="EMBL" id="BAET01000002">
    <property type="protein sequence ID" value="GAB54269.1"/>
    <property type="molecule type" value="Genomic_DNA"/>
</dbReference>
<gene>
    <name evidence="1" type="ORF">GPUN_0115</name>
</gene>
<reference evidence="1 2" key="2">
    <citation type="journal article" date="2017" name="Antonie Van Leeuwenhoek">
        <title>Rhizobium rhizosphaerae sp. nov., a novel species isolated from rice rhizosphere.</title>
        <authorList>
            <person name="Zhao J.J."/>
            <person name="Zhang J."/>
            <person name="Zhang R.J."/>
            <person name="Zhang C.W."/>
            <person name="Yin H.Q."/>
            <person name="Zhang X.X."/>
        </authorList>
    </citation>
    <scope>NUCLEOTIDE SEQUENCE [LARGE SCALE GENOMIC DNA]</scope>
    <source>
        <strain evidence="1 2">ACAM 611</strain>
    </source>
</reference>
<organism evidence="1 2">
    <name type="scientific">Glaciecola punicea ACAM 611</name>
    <dbReference type="NCBI Taxonomy" id="1121923"/>
    <lineage>
        <taxon>Bacteria</taxon>
        <taxon>Pseudomonadati</taxon>
        <taxon>Pseudomonadota</taxon>
        <taxon>Gammaproteobacteria</taxon>
        <taxon>Alteromonadales</taxon>
        <taxon>Alteromonadaceae</taxon>
        <taxon>Glaciecola</taxon>
    </lineage>
</organism>
<sequence>MTIHLEISSDIKEPAKPISAEKISKDVRFRSTPLCANKPCIPNKLKVTLNKAKMAMLVPKKRIILSIKVPKLIRYNKTA</sequence>
<accession>H5T7J2</accession>
<protein>
    <submittedName>
        <fullName evidence="1">Uncharacterized protein</fullName>
    </submittedName>
</protein>
<dbReference type="Proteomes" id="UP000053586">
    <property type="component" value="Unassembled WGS sequence"/>
</dbReference>